<dbReference type="AlphaFoldDB" id="A0AB34J8R0"/>
<dbReference type="Pfam" id="PF01755">
    <property type="entry name" value="Glyco_transf_25"/>
    <property type="match status" value="1"/>
</dbReference>
<dbReference type="EMBL" id="JBGBPQ010000012">
    <property type="protein sequence ID" value="KAL1514959.1"/>
    <property type="molecule type" value="Genomic_DNA"/>
</dbReference>
<keyword evidence="4" id="KW-1185">Reference proteome</keyword>
<comment type="caution">
    <text evidence="3">The sequence shown here is derived from an EMBL/GenBank/DDBJ whole genome shotgun (WGS) entry which is preliminary data.</text>
</comment>
<protein>
    <recommendedName>
        <fullName evidence="2">Glycosyl transferase family 25 domain-containing protein</fullName>
    </recommendedName>
</protein>
<dbReference type="CDD" id="cd06532">
    <property type="entry name" value="Glyco_transf_25"/>
    <property type="match status" value="1"/>
</dbReference>
<evidence type="ECO:0000259" key="2">
    <source>
        <dbReference type="Pfam" id="PF01755"/>
    </source>
</evidence>
<evidence type="ECO:0000256" key="1">
    <source>
        <dbReference type="SAM" id="MobiDB-lite"/>
    </source>
</evidence>
<organism evidence="3 4">
    <name type="scientific">Prymnesium parvum</name>
    <name type="common">Toxic golden alga</name>
    <dbReference type="NCBI Taxonomy" id="97485"/>
    <lineage>
        <taxon>Eukaryota</taxon>
        <taxon>Haptista</taxon>
        <taxon>Haptophyta</taxon>
        <taxon>Prymnesiophyceae</taxon>
        <taxon>Prymnesiales</taxon>
        <taxon>Prymnesiaceae</taxon>
        <taxon>Prymnesium</taxon>
    </lineage>
</organism>
<accession>A0AB34J8R0</accession>
<evidence type="ECO:0000313" key="3">
    <source>
        <dbReference type="EMBL" id="KAL1514959.1"/>
    </source>
</evidence>
<feature type="domain" description="Glycosyl transferase family 25" evidence="2">
    <location>
        <begin position="110"/>
        <end position="306"/>
    </location>
</feature>
<evidence type="ECO:0000313" key="4">
    <source>
        <dbReference type="Proteomes" id="UP001515480"/>
    </source>
</evidence>
<sequence length="381" mass="42203">MGRRFCVNPLEQLRHPRTMSLPAYRHAPTPCATKDNARVFQTKLQGTPQPVEPLKTVTNDQSAGRGVAKRSDSGDGIREDIQRQKVVDRATHTPPARVDPEVLPFSVTFINLASRKDRMEHMYTTLSDVGLPAARFEALTGKDAPLSDVDLYWDSTLNSQFDEKTLPTTLKLSNGERGCAASHACLWRAVAQLPLDAPPLLVLEDDVCLREDIVPWCTAMVEAVHRGRSPSQRKLLLYLGAHVAMWRDGTRATDEENRRSASEHNLEAPALREAAYLWYTSSYVIWPAAARVLVSALPMDAPVDCFLARMILTEEISALVSQPFLAWQEAPCAKGDIVHTNAFKPNIRMSNSLRVALAKTGNIHAAKSGYVRDLQPAPKHG</sequence>
<feature type="region of interest" description="Disordered" evidence="1">
    <location>
        <begin position="48"/>
        <end position="76"/>
    </location>
</feature>
<dbReference type="Proteomes" id="UP001515480">
    <property type="component" value="Unassembled WGS sequence"/>
</dbReference>
<reference evidence="3 4" key="1">
    <citation type="journal article" date="2024" name="Science">
        <title>Giant polyketide synthase enzymes in the biosynthesis of giant marine polyether toxins.</title>
        <authorList>
            <person name="Fallon T.R."/>
            <person name="Shende V.V."/>
            <person name="Wierzbicki I.H."/>
            <person name="Pendleton A.L."/>
            <person name="Watervoot N.F."/>
            <person name="Auber R.P."/>
            <person name="Gonzalez D.J."/>
            <person name="Wisecaver J.H."/>
            <person name="Moore B.S."/>
        </authorList>
    </citation>
    <scope>NUCLEOTIDE SEQUENCE [LARGE SCALE GENOMIC DNA]</scope>
    <source>
        <strain evidence="3 4">12B1</strain>
    </source>
</reference>
<name>A0AB34J8R0_PRYPA</name>
<gene>
    <name evidence="3" type="ORF">AB1Y20_004035</name>
</gene>
<proteinExistence type="predicted"/>
<dbReference type="InterPro" id="IPR002654">
    <property type="entry name" value="Glyco_trans_25"/>
</dbReference>